<dbReference type="GO" id="GO:0007059">
    <property type="term" value="P:chromosome segregation"/>
    <property type="evidence" value="ECO:0007669"/>
    <property type="project" value="TreeGrafter"/>
</dbReference>
<evidence type="ECO:0000256" key="1">
    <source>
        <dbReference type="ARBA" id="ARBA00006295"/>
    </source>
</evidence>
<evidence type="ECO:0000313" key="5">
    <source>
        <dbReference type="Proteomes" id="UP000264310"/>
    </source>
</evidence>
<comment type="similarity">
    <text evidence="1">Belongs to the ParB family.</text>
</comment>
<gene>
    <name evidence="4" type="primary">repB</name>
    <name evidence="4" type="ORF">DYI37_18960</name>
</gene>
<feature type="region of interest" description="Disordered" evidence="2">
    <location>
        <begin position="1"/>
        <end position="48"/>
    </location>
</feature>
<dbReference type="NCBIfam" id="TIGR03454">
    <property type="entry name" value="partition_RepB"/>
    <property type="match status" value="1"/>
</dbReference>
<dbReference type="Gene3D" id="1.10.10.2830">
    <property type="match status" value="1"/>
</dbReference>
<keyword evidence="5" id="KW-1185">Reference proteome</keyword>
<dbReference type="PANTHER" id="PTHR33375:SF1">
    <property type="entry name" value="CHROMOSOME-PARTITIONING PROTEIN PARB-RELATED"/>
    <property type="match status" value="1"/>
</dbReference>
<dbReference type="CDD" id="cd16405">
    <property type="entry name" value="RepB_like_N"/>
    <property type="match status" value="1"/>
</dbReference>
<dbReference type="Pfam" id="PF07506">
    <property type="entry name" value="RepB"/>
    <property type="match status" value="1"/>
</dbReference>
<dbReference type="PANTHER" id="PTHR33375">
    <property type="entry name" value="CHROMOSOME-PARTITIONING PROTEIN PARB-RELATED"/>
    <property type="match status" value="1"/>
</dbReference>
<evidence type="ECO:0000256" key="2">
    <source>
        <dbReference type="SAM" id="MobiDB-lite"/>
    </source>
</evidence>
<sequence>MGASMSKASERAQRMKAMFSEAPSPVVEDAAKPAARNPSAGSVRSLEASFSRIEEENEALRRHIAESAQVVELDPASIEASFVKDRMLPVDIDAGFLDLVESIRSNGQQVPILVRPHAGAPEQYQIAYGHRRWKACAELSQKVKAVVAMLDDEQMVVALGKENAERKNLTFIEQALFAQSLKARNTRRETIAAALSVPPTNVSKLTTLAAAIPREIIEAIGPAPKIGRPRWEALAKSVDANGRKVALDALNSVIRFQAWNEKSSDERFGFFVKTLSAKPQIERSILYQRRGISVSSSGEGVSVSFKVSDRDSTGLADHLRNELPRLIEDYLNR</sequence>
<evidence type="ECO:0000259" key="3">
    <source>
        <dbReference type="SMART" id="SM00470"/>
    </source>
</evidence>
<dbReference type="Pfam" id="PF02195">
    <property type="entry name" value="ParB_N"/>
    <property type="match status" value="1"/>
</dbReference>
<dbReference type="InterPro" id="IPR011111">
    <property type="entry name" value="Plasmid_RepB"/>
</dbReference>
<dbReference type="SMART" id="SM00470">
    <property type="entry name" value="ParB"/>
    <property type="match status" value="1"/>
</dbReference>
<dbReference type="InterPro" id="IPR017819">
    <property type="entry name" value="Plasmid_partition_RepB"/>
</dbReference>
<dbReference type="InterPro" id="IPR037972">
    <property type="entry name" value="RepB_N"/>
</dbReference>
<dbReference type="GO" id="GO:0003677">
    <property type="term" value="F:DNA binding"/>
    <property type="evidence" value="ECO:0007669"/>
    <property type="project" value="InterPro"/>
</dbReference>
<organism evidence="4 5">
    <name type="scientific">Fulvimarina endophytica</name>
    <dbReference type="NCBI Taxonomy" id="2293836"/>
    <lineage>
        <taxon>Bacteria</taxon>
        <taxon>Pseudomonadati</taxon>
        <taxon>Pseudomonadota</taxon>
        <taxon>Alphaproteobacteria</taxon>
        <taxon>Hyphomicrobiales</taxon>
        <taxon>Aurantimonadaceae</taxon>
        <taxon>Fulvimarina</taxon>
    </lineage>
</organism>
<evidence type="ECO:0000313" key="4">
    <source>
        <dbReference type="EMBL" id="RFC61904.1"/>
    </source>
</evidence>
<dbReference type="InterPro" id="IPR050336">
    <property type="entry name" value="Chromosome_partition/occlusion"/>
</dbReference>
<dbReference type="Proteomes" id="UP000264310">
    <property type="component" value="Unassembled WGS sequence"/>
</dbReference>
<dbReference type="GO" id="GO:0005694">
    <property type="term" value="C:chromosome"/>
    <property type="evidence" value="ECO:0007669"/>
    <property type="project" value="TreeGrafter"/>
</dbReference>
<dbReference type="InterPro" id="IPR004437">
    <property type="entry name" value="ParB/RepB/Spo0J"/>
</dbReference>
<name>A0A371WYR1_9HYPH</name>
<dbReference type="Gene3D" id="3.90.1530.30">
    <property type="match status" value="1"/>
</dbReference>
<dbReference type="NCBIfam" id="TIGR00180">
    <property type="entry name" value="parB_part"/>
    <property type="match status" value="1"/>
</dbReference>
<accession>A0A371WYR1</accession>
<dbReference type="SUPFAM" id="SSF110849">
    <property type="entry name" value="ParB/Sulfiredoxin"/>
    <property type="match status" value="1"/>
</dbReference>
<dbReference type="EMBL" id="QURL01000012">
    <property type="protein sequence ID" value="RFC61904.1"/>
    <property type="molecule type" value="Genomic_DNA"/>
</dbReference>
<dbReference type="InterPro" id="IPR003115">
    <property type="entry name" value="ParB_N"/>
</dbReference>
<comment type="caution">
    <text evidence="4">The sequence shown here is derived from an EMBL/GenBank/DDBJ whole genome shotgun (WGS) entry which is preliminary data.</text>
</comment>
<protein>
    <submittedName>
        <fullName evidence="4">Plasmid partitioning protein RepB</fullName>
    </submittedName>
</protein>
<feature type="domain" description="ParB-like N-terminal" evidence="3">
    <location>
        <begin position="71"/>
        <end position="164"/>
    </location>
</feature>
<dbReference type="InterPro" id="IPR036086">
    <property type="entry name" value="ParB/Sulfiredoxin_sf"/>
</dbReference>
<reference evidence="4 5" key="1">
    <citation type="submission" date="2018-08" db="EMBL/GenBank/DDBJ databases">
        <title>Fulvimarina sp. 85, whole genome shotgun sequence.</title>
        <authorList>
            <person name="Tuo L."/>
        </authorList>
    </citation>
    <scope>NUCLEOTIDE SEQUENCE [LARGE SCALE GENOMIC DNA]</scope>
    <source>
        <strain evidence="4 5">85</strain>
    </source>
</reference>
<proteinExistence type="inferred from homology"/>
<dbReference type="AlphaFoldDB" id="A0A371WYR1"/>